<dbReference type="RefSeq" id="WP_232511238.1">
    <property type="nucleotide sequence ID" value="NZ_BOPD01000040.1"/>
</dbReference>
<evidence type="ECO:0000256" key="3">
    <source>
        <dbReference type="ARBA" id="ARBA00022692"/>
    </source>
</evidence>
<name>A0A9W5UY46_9ACTN</name>
<dbReference type="InterPro" id="IPR019108">
    <property type="entry name" value="Caa3_assmbl_CtaG-rel"/>
</dbReference>
<feature type="transmembrane region" description="Helical" evidence="6">
    <location>
        <begin position="20"/>
        <end position="37"/>
    </location>
</feature>
<protein>
    <submittedName>
        <fullName evidence="7">Membrane protein</fullName>
    </submittedName>
</protein>
<feature type="transmembrane region" description="Helical" evidence="6">
    <location>
        <begin position="187"/>
        <end position="209"/>
    </location>
</feature>
<keyword evidence="3 6" id="KW-0812">Transmembrane</keyword>
<evidence type="ECO:0000313" key="7">
    <source>
        <dbReference type="EMBL" id="GIJ36030.1"/>
    </source>
</evidence>
<dbReference type="AlphaFoldDB" id="A0A9W5UY46"/>
<reference evidence="7" key="1">
    <citation type="submission" date="2021-01" db="EMBL/GenBank/DDBJ databases">
        <title>Whole genome shotgun sequence of Verrucosispora sediminis NBRC 107745.</title>
        <authorList>
            <person name="Komaki H."/>
            <person name="Tamura T."/>
        </authorList>
    </citation>
    <scope>NUCLEOTIDE SEQUENCE</scope>
    <source>
        <strain evidence="7">NBRC 107745</strain>
    </source>
</reference>
<keyword evidence="2" id="KW-1003">Cell membrane</keyword>
<feature type="transmembrane region" description="Helical" evidence="6">
    <location>
        <begin position="49"/>
        <end position="69"/>
    </location>
</feature>
<comment type="subcellular location">
    <subcellularLocation>
        <location evidence="1">Cell membrane</location>
        <topology evidence="1">Multi-pass membrane protein</topology>
    </subcellularLocation>
</comment>
<evidence type="ECO:0000256" key="2">
    <source>
        <dbReference type="ARBA" id="ARBA00022475"/>
    </source>
</evidence>
<accession>A0A9W5UY46</accession>
<comment type="caution">
    <text evidence="7">The sequence shown here is derived from an EMBL/GenBank/DDBJ whole genome shotgun (WGS) entry which is preliminary data.</text>
</comment>
<feature type="transmembrane region" description="Helical" evidence="6">
    <location>
        <begin position="81"/>
        <end position="104"/>
    </location>
</feature>
<feature type="transmembrane region" description="Helical" evidence="6">
    <location>
        <begin position="229"/>
        <end position="249"/>
    </location>
</feature>
<feature type="transmembrane region" description="Helical" evidence="6">
    <location>
        <begin position="154"/>
        <end position="175"/>
    </location>
</feature>
<proteinExistence type="predicted"/>
<evidence type="ECO:0000256" key="1">
    <source>
        <dbReference type="ARBA" id="ARBA00004651"/>
    </source>
</evidence>
<dbReference type="GO" id="GO:0005886">
    <property type="term" value="C:plasma membrane"/>
    <property type="evidence" value="ECO:0007669"/>
    <property type="project" value="UniProtKB-SubCell"/>
</dbReference>
<evidence type="ECO:0000313" key="8">
    <source>
        <dbReference type="Proteomes" id="UP000607311"/>
    </source>
</evidence>
<evidence type="ECO:0000256" key="4">
    <source>
        <dbReference type="ARBA" id="ARBA00022989"/>
    </source>
</evidence>
<keyword evidence="8" id="KW-1185">Reference proteome</keyword>
<organism evidence="7 8">
    <name type="scientific">Micromonospora sediminimaris</name>
    <dbReference type="NCBI Taxonomy" id="547162"/>
    <lineage>
        <taxon>Bacteria</taxon>
        <taxon>Bacillati</taxon>
        <taxon>Actinomycetota</taxon>
        <taxon>Actinomycetes</taxon>
        <taxon>Micromonosporales</taxon>
        <taxon>Micromonosporaceae</taxon>
        <taxon>Micromonospora</taxon>
    </lineage>
</organism>
<keyword evidence="4 6" id="KW-1133">Transmembrane helix</keyword>
<evidence type="ECO:0000256" key="5">
    <source>
        <dbReference type="ARBA" id="ARBA00023136"/>
    </source>
</evidence>
<gene>
    <name evidence="7" type="ORF">Vse01_51780</name>
</gene>
<feature type="transmembrane region" description="Helical" evidence="6">
    <location>
        <begin position="124"/>
        <end position="142"/>
    </location>
</feature>
<evidence type="ECO:0000256" key="6">
    <source>
        <dbReference type="SAM" id="Phobius"/>
    </source>
</evidence>
<dbReference type="EMBL" id="BOPD01000040">
    <property type="protein sequence ID" value="GIJ36030.1"/>
    <property type="molecule type" value="Genomic_DNA"/>
</dbReference>
<sequence length="267" mass="28455">MVSPVLISTHGAEHAASVGPALLVPLLAGWLYLAAALRQRAPDRAGWSHWRTAAFAVGCALLAIALLLPADDFAAHMWQHLLLGMLAPLGLVLGAPGILALRCVDRRTGRAALRKLSHPALRPLTHPVTGLLLTAGGLWLLYLTPLYRATLDSAALHDLVNLHFLLSGLLFTWSIAGPEPYPHRARVPVRLVVLGAAVVAHASLAQLMYAGLLVDVPATAEQLRAGATVMYYGGDLAEILLALALLTTWRPRPRRRRTVGTPVTAGS</sequence>
<dbReference type="Proteomes" id="UP000607311">
    <property type="component" value="Unassembled WGS sequence"/>
</dbReference>
<dbReference type="Pfam" id="PF09678">
    <property type="entry name" value="Caa3_CtaG"/>
    <property type="match status" value="1"/>
</dbReference>
<keyword evidence="5 6" id="KW-0472">Membrane</keyword>